<dbReference type="EMBL" id="JBANQN010000002">
    <property type="protein sequence ID" value="KAK6796490.1"/>
    <property type="molecule type" value="Genomic_DNA"/>
</dbReference>
<accession>A0AAN8TYN8</accession>
<evidence type="ECO:0000313" key="2">
    <source>
        <dbReference type="Proteomes" id="UP001371456"/>
    </source>
</evidence>
<comment type="caution">
    <text evidence="1">The sequence shown here is derived from an EMBL/GenBank/DDBJ whole genome shotgun (WGS) entry which is preliminary data.</text>
</comment>
<gene>
    <name evidence="1" type="ORF">RDI58_004191</name>
</gene>
<proteinExistence type="predicted"/>
<name>A0AAN8TYN8_SOLBU</name>
<evidence type="ECO:0000313" key="1">
    <source>
        <dbReference type="EMBL" id="KAK6796490.1"/>
    </source>
</evidence>
<dbReference type="AlphaFoldDB" id="A0AAN8TYN8"/>
<sequence>MGKLFRMIREEDMSLKNSELVASLSMKGFNLDTKGFEGD</sequence>
<dbReference type="Proteomes" id="UP001371456">
    <property type="component" value="Unassembled WGS sequence"/>
</dbReference>
<keyword evidence="2" id="KW-1185">Reference proteome</keyword>
<protein>
    <submittedName>
        <fullName evidence="1">Uncharacterized protein</fullName>
    </submittedName>
</protein>
<organism evidence="1 2">
    <name type="scientific">Solanum bulbocastanum</name>
    <name type="common">Wild potato</name>
    <dbReference type="NCBI Taxonomy" id="147425"/>
    <lineage>
        <taxon>Eukaryota</taxon>
        <taxon>Viridiplantae</taxon>
        <taxon>Streptophyta</taxon>
        <taxon>Embryophyta</taxon>
        <taxon>Tracheophyta</taxon>
        <taxon>Spermatophyta</taxon>
        <taxon>Magnoliopsida</taxon>
        <taxon>eudicotyledons</taxon>
        <taxon>Gunneridae</taxon>
        <taxon>Pentapetalae</taxon>
        <taxon>asterids</taxon>
        <taxon>lamiids</taxon>
        <taxon>Solanales</taxon>
        <taxon>Solanaceae</taxon>
        <taxon>Solanoideae</taxon>
        <taxon>Solaneae</taxon>
        <taxon>Solanum</taxon>
    </lineage>
</organism>
<reference evidence="1 2" key="1">
    <citation type="submission" date="2024-02" db="EMBL/GenBank/DDBJ databases">
        <title>de novo genome assembly of Solanum bulbocastanum strain 11H21.</title>
        <authorList>
            <person name="Hosaka A.J."/>
        </authorList>
    </citation>
    <scope>NUCLEOTIDE SEQUENCE [LARGE SCALE GENOMIC DNA]</scope>
    <source>
        <tissue evidence="1">Young leaves</tissue>
    </source>
</reference>